<keyword evidence="3" id="KW-1185">Reference proteome</keyword>
<dbReference type="InterPro" id="IPR014710">
    <property type="entry name" value="RmlC-like_jellyroll"/>
</dbReference>
<dbReference type="STRING" id="931626.Awo_c05740"/>
<sequence length="105" mass="12221">MGMNLNIFDLPSLPLNDELTTILQESNKIRIERIISTGQTSGWYDQDEAEFIVLVEGFAKLEFENDRFLSMKKGDTFLIHPHQLHRVAHTSMHPPCIWLCVFYKV</sequence>
<dbReference type="Proteomes" id="UP000007177">
    <property type="component" value="Chromosome"/>
</dbReference>
<dbReference type="KEGG" id="awo:Awo_c05740"/>
<reference evidence="2 3" key="2">
    <citation type="journal article" date="2012" name="PLoS ONE">
        <title>An ancient pathway combining carbon dioxide fixation with the generation and utilization of a sodium ion gradient for ATP synthesis.</title>
        <authorList>
            <person name="Poehlein A."/>
            <person name="Schmidt S."/>
            <person name="Kaster A.K."/>
            <person name="Goenrich M."/>
            <person name="Vollmers J."/>
            <person name="Thurmer A."/>
            <person name="Bertsch J."/>
            <person name="Schuchmann K."/>
            <person name="Voigt B."/>
            <person name="Hecker M."/>
            <person name="Daniel R."/>
            <person name="Thauer R.K."/>
            <person name="Gottschalk G."/>
            <person name="Muller V."/>
        </authorList>
    </citation>
    <scope>NUCLEOTIDE SEQUENCE [LARGE SCALE GENOMIC DNA]</scope>
    <source>
        <strain evidence="3">ATCC 29683 / DSM 1030 / JCM 2381 / KCTC 1655 / WB1</strain>
    </source>
</reference>
<dbReference type="AlphaFoldDB" id="H6LJ10"/>
<dbReference type="EMBL" id="CP002987">
    <property type="protein sequence ID" value="AFA47373.1"/>
    <property type="molecule type" value="Genomic_DNA"/>
</dbReference>
<dbReference type="Pfam" id="PF07883">
    <property type="entry name" value="Cupin_2"/>
    <property type="match status" value="1"/>
</dbReference>
<dbReference type="HOGENOM" id="CLU_147397_1_1_9"/>
<accession>H6LJ10</accession>
<feature type="domain" description="Cupin type-2" evidence="1">
    <location>
        <begin position="37"/>
        <end position="102"/>
    </location>
</feature>
<dbReference type="CDD" id="cd06981">
    <property type="entry name" value="cupin_reut_a1446"/>
    <property type="match status" value="1"/>
</dbReference>
<dbReference type="eggNOG" id="COG1917">
    <property type="taxonomic scope" value="Bacteria"/>
</dbReference>
<dbReference type="InterPro" id="IPR013096">
    <property type="entry name" value="Cupin_2"/>
</dbReference>
<evidence type="ECO:0000313" key="3">
    <source>
        <dbReference type="Proteomes" id="UP000007177"/>
    </source>
</evidence>
<protein>
    <submittedName>
        <fullName evidence="2">Putative cupin 2 conserved barrel domain protein</fullName>
    </submittedName>
</protein>
<name>H6LJ10_ACEWD</name>
<proteinExistence type="predicted"/>
<evidence type="ECO:0000259" key="1">
    <source>
        <dbReference type="Pfam" id="PF07883"/>
    </source>
</evidence>
<organism evidence="2 3">
    <name type="scientific">Acetobacterium woodii (strain ATCC 29683 / DSM 1030 / JCM 2381 / KCTC 1655 / WB1)</name>
    <dbReference type="NCBI Taxonomy" id="931626"/>
    <lineage>
        <taxon>Bacteria</taxon>
        <taxon>Bacillati</taxon>
        <taxon>Bacillota</taxon>
        <taxon>Clostridia</taxon>
        <taxon>Eubacteriales</taxon>
        <taxon>Eubacteriaceae</taxon>
        <taxon>Acetobacterium</taxon>
    </lineage>
</organism>
<reference evidence="3" key="1">
    <citation type="submission" date="2011-07" db="EMBL/GenBank/DDBJ databases">
        <title>Complete genome sequence of Acetobacterium woodii.</title>
        <authorList>
            <person name="Poehlein A."/>
            <person name="Schmidt S."/>
            <person name="Kaster A.-K."/>
            <person name="Goenrich M."/>
            <person name="Vollmers J."/>
            <person name="Thuermer A."/>
            <person name="Gottschalk G."/>
            <person name="Thauer R.K."/>
            <person name="Daniel R."/>
            <person name="Mueller V."/>
        </authorList>
    </citation>
    <scope>NUCLEOTIDE SEQUENCE [LARGE SCALE GENOMIC DNA]</scope>
    <source>
        <strain evidence="3">ATCC 29683 / DSM 1030 / JCM 2381 / KCTC 1655 / WB1</strain>
    </source>
</reference>
<dbReference type="Gene3D" id="2.60.120.10">
    <property type="entry name" value="Jelly Rolls"/>
    <property type="match status" value="1"/>
</dbReference>
<dbReference type="SUPFAM" id="SSF51182">
    <property type="entry name" value="RmlC-like cupins"/>
    <property type="match status" value="1"/>
</dbReference>
<evidence type="ECO:0000313" key="2">
    <source>
        <dbReference type="EMBL" id="AFA47373.1"/>
    </source>
</evidence>
<gene>
    <name evidence="2" type="ordered locus">Awo_c05740</name>
</gene>
<dbReference type="InterPro" id="IPR011051">
    <property type="entry name" value="RmlC_Cupin_sf"/>
</dbReference>